<evidence type="ECO:0000256" key="1">
    <source>
        <dbReference type="ARBA" id="ARBA00004651"/>
    </source>
</evidence>
<evidence type="ECO:0000256" key="5">
    <source>
        <dbReference type="ARBA" id="ARBA00022989"/>
    </source>
</evidence>
<comment type="caution">
    <text evidence="10">The sequence shown here is derived from an EMBL/GenBank/DDBJ whole genome shotgun (WGS) entry which is preliminary data.</text>
</comment>
<evidence type="ECO:0000256" key="4">
    <source>
        <dbReference type="ARBA" id="ARBA00022692"/>
    </source>
</evidence>
<evidence type="ECO:0000256" key="3">
    <source>
        <dbReference type="ARBA" id="ARBA00022475"/>
    </source>
</evidence>
<keyword evidence="3" id="KW-1003">Cell membrane</keyword>
<evidence type="ECO:0000256" key="6">
    <source>
        <dbReference type="ARBA" id="ARBA00023136"/>
    </source>
</evidence>
<dbReference type="GO" id="GO:0004713">
    <property type="term" value="F:protein tyrosine kinase activity"/>
    <property type="evidence" value="ECO:0007669"/>
    <property type="project" value="TreeGrafter"/>
</dbReference>
<evidence type="ECO:0000259" key="8">
    <source>
        <dbReference type="Pfam" id="PF02706"/>
    </source>
</evidence>
<dbReference type="InterPro" id="IPR050445">
    <property type="entry name" value="Bact_polysacc_biosynth/exp"/>
</dbReference>
<feature type="transmembrane region" description="Helical" evidence="7">
    <location>
        <begin position="20"/>
        <end position="40"/>
    </location>
</feature>
<dbReference type="Proteomes" id="UP000247416">
    <property type="component" value="Unassembled WGS sequence"/>
</dbReference>
<evidence type="ECO:0000259" key="9">
    <source>
        <dbReference type="Pfam" id="PF13807"/>
    </source>
</evidence>
<keyword evidence="6 7" id="KW-0472">Membrane</keyword>
<feature type="transmembrane region" description="Helical" evidence="7">
    <location>
        <begin position="174"/>
        <end position="198"/>
    </location>
</feature>
<dbReference type="RefSeq" id="WP_107932946.1">
    <property type="nucleotide sequence ID" value="NZ_PYWJ01000004.1"/>
</dbReference>
<dbReference type="AlphaFoldDB" id="A0A318U2B1"/>
<dbReference type="PANTHER" id="PTHR32309:SF13">
    <property type="entry name" value="FERRIC ENTEROBACTIN TRANSPORT PROTEIN FEPE"/>
    <property type="match status" value="1"/>
</dbReference>
<comment type="similarity">
    <text evidence="2">Belongs to the CpsC/CapA family.</text>
</comment>
<dbReference type="OrthoDB" id="2360475at2"/>
<dbReference type="Pfam" id="PF13807">
    <property type="entry name" value="GNVR"/>
    <property type="match status" value="1"/>
</dbReference>
<dbReference type="InterPro" id="IPR003856">
    <property type="entry name" value="LPS_length_determ_N"/>
</dbReference>
<gene>
    <name evidence="10" type="ORF">BJ095_11230</name>
</gene>
<organism evidence="10 11">
    <name type="scientific">Ureibacillus chungkukjangi</name>
    <dbReference type="NCBI Taxonomy" id="1202712"/>
    <lineage>
        <taxon>Bacteria</taxon>
        <taxon>Bacillati</taxon>
        <taxon>Bacillota</taxon>
        <taxon>Bacilli</taxon>
        <taxon>Bacillales</taxon>
        <taxon>Caryophanaceae</taxon>
        <taxon>Ureibacillus</taxon>
    </lineage>
</organism>
<dbReference type="Pfam" id="PF02706">
    <property type="entry name" value="Wzz"/>
    <property type="match status" value="1"/>
</dbReference>
<evidence type="ECO:0000313" key="10">
    <source>
        <dbReference type="EMBL" id="PYF06069.1"/>
    </source>
</evidence>
<protein>
    <submittedName>
        <fullName evidence="10">Capsular polysaccharide biosynthesis protein</fullName>
    </submittedName>
</protein>
<keyword evidence="5 7" id="KW-1133">Transmembrane helix</keyword>
<dbReference type="EMBL" id="QJTJ01000012">
    <property type="protein sequence ID" value="PYF06069.1"/>
    <property type="molecule type" value="Genomic_DNA"/>
</dbReference>
<feature type="domain" description="Tyrosine-protein kinase G-rich" evidence="9">
    <location>
        <begin position="142"/>
        <end position="194"/>
    </location>
</feature>
<dbReference type="PANTHER" id="PTHR32309">
    <property type="entry name" value="TYROSINE-PROTEIN KINASE"/>
    <property type="match status" value="1"/>
</dbReference>
<evidence type="ECO:0000313" key="11">
    <source>
        <dbReference type="Proteomes" id="UP000247416"/>
    </source>
</evidence>
<comment type="subcellular location">
    <subcellularLocation>
        <location evidence="1">Cell membrane</location>
        <topology evidence="1">Multi-pass membrane protein</topology>
    </subcellularLocation>
</comment>
<name>A0A318U2B1_9BACL</name>
<evidence type="ECO:0000256" key="2">
    <source>
        <dbReference type="ARBA" id="ARBA00006683"/>
    </source>
</evidence>
<proteinExistence type="inferred from homology"/>
<dbReference type="InterPro" id="IPR032807">
    <property type="entry name" value="GNVR"/>
</dbReference>
<sequence>MLEKNSIQDIVKVIKKRIFLILSIVVIVSGIVAGINYYLLPDIFQAQTQILVNQKSTSPEGDPWSRNESDLQLIDTYNVIIKSPAILNKVIEELKLDSTSEALSQQITVSNQVNSKVVNIIARDSNEKQAVDLANKTADVFKEEIPKLMNVDNINILSSAKFNENAKPIKPNKILNVAIAGVVSLLLGIGLVFLIEVFDTTIKTEKDIEEISSIPIIGVISPFESEERNRSKKKLQEQRRNVIV</sequence>
<feature type="domain" description="Polysaccharide chain length determinant N-terminal" evidence="8">
    <location>
        <begin position="7"/>
        <end position="94"/>
    </location>
</feature>
<dbReference type="GO" id="GO:0005886">
    <property type="term" value="C:plasma membrane"/>
    <property type="evidence" value="ECO:0007669"/>
    <property type="project" value="UniProtKB-SubCell"/>
</dbReference>
<keyword evidence="4 7" id="KW-0812">Transmembrane</keyword>
<keyword evidence="11" id="KW-1185">Reference proteome</keyword>
<accession>A0A318U2B1</accession>
<evidence type="ECO:0000256" key="7">
    <source>
        <dbReference type="SAM" id="Phobius"/>
    </source>
</evidence>
<reference evidence="10 11" key="1">
    <citation type="submission" date="2018-06" db="EMBL/GenBank/DDBJ databases">
        <title>Genomic Encyclopedia of Archaeal and Bacterial Type Strains, Phase II (KMG-II): from individual species to whole genera.</title>
        <authorList>
            <person name="Goeker M."/>
        </authorList>
    </citation>
    <scope>NUCLEOTIDE SEQUENCE [LARGE SCALE GENOMIC DNA]</scope>
    <source>
        <strain evidence="10 11">KACC 16626</strain>
    </source>
</reference>